<name>A0A6V6Z0U5_9FLAO</name>
<evidence type="ECO:0000313" key="1">
    <source>
        <dbReference type="EMBL" id="CAD0005189.1"/>
    </source>
</evidence>
<keyword evidence="2" id="KW-1185">Reference proteome</keyword>
<protein>
    <submittedName>
        <fullName evidence="1">Uncharacterized protein</fullName>
    </submittedName>
</protein>
<gene>
    <name evidence="1" type="ORF">FLAT13_02627</name>
</gene>
<accession>A0A6V6Z0U5</accession>
<proteinExistence type="predicted"/>
<dbReference type="AlphaFoldDB" id="A0A6V6Z0U5"/>
<dbReference type="RefSeq" id="WP_180909176.1">
    <property type="nucleotide sequence ID" value="NZ_CAIJDP010000070.1"/>
</dbReference>
<evidence type="ECO:0000313" key="2">
    <source>
        <dbReference type="Proteomes" id="UP000530060"/>
    </source>
</evidence>
<dbReference type="EMBL" id="CAIJDP010000070">
    <property type="protein sequence ID" value="CAD0005189.1"/>
    <property type="molecule type" value="Genomic_DNA"/>
</dbReference>
<reference evidence="1 2" key="1">
    <citation type="submission" date="2020-06" db="EMBL/GenBank/DDBJ databases">
        <authorList>
            <person name="Criscuolo A."/>
        </authorList>
    </citation>
    <scope>NUCLEOTIDE SEQUENCE [LARGE SCALE GENOMIC DNA]</scope>
    <source>
        <strain evidence="2">CIP 111411</strain>
    </source>
</reference>
<comment type="caution">
    <text evidence="1">The sequence shown here is derived from an EMBL/GenBank/DDBJ whole genome shotgun (WGS) entry which is preliminary data.</text>
</comment>
<dbReference type="Proteomes" id="UP000530060">
    <property type="component" value="Unassembled WGS sequence"/>
</dbReference>
<organism evidence="1 2">
    <name type="scientific">Flavobacterium salmonis</name>
    <dbReference type="NCBI Taxonomy" id="2654844"/>
    <lineage>
        <taxon>Bacteria</taxon>
        <taxon>Pseudomonadati</taxon>
        <taxon>Bacteroidota</taxon>
        <taxon>Flavobacteriia</taxon>
        <taxon>Flavobacteriales</taxon>
        <taxon>Flavobacteriaceae</taxon>
        <taxon>Flavobacterium</taxon>
    </lineage>
</organism>
<sequence length="366" mass="42793">MKKNTQEEIENGYKEAIRNKYRAEKVEGIHSHYLNNPSQALLRDLCWEIFNSNPKPDDLAVYRNFFKFDFNSKEENISTPYTDKFKKVGAFLRGDKEPAKITTIELAAILVNYEFRPFKKFSKEVWIQIDNSVEETLKPIKNPHLPEVIFIKNDDNEEFEKSNGIKEERAIPEENLNEDLWEEENLDKTAFSNEENILTVDEILIEAPEEEILKEIKTTKQAIKPLEFFLGFKKELPQEKIDKTNRNKWIRTGVVSFLVVLGWYYFPEKKECMQWTSDHYEIVDCDLKKEGFIPANAIEVLDPGLVNLKKITICDTTTCFDKNGVAIIWYAKTANGVDFFNSHGMHPENNKPLKPVTQYIIDKYVK</sequence>